<dbReference type="CDD" id="cd01301">
    <property type="entry name" value="rDP_like"/>
    <property type="match status" value="1"/>
</dbReference>
<keyword evidence="1" id="KW-0378">Hydrolase</keyword>
<sequence length="410" mass="44520" precursor="true">MIHMSHFRLATAALAAATLIHAQAPGRQKRTVTDDEVQRVHKSALVLDAHNDVTSATVAGMDIGKSNPDHMTDLPRMKAGGMGAQIFAVYVAASYAEGNHAANRALQMIDTVRHDIIARYPNDFLFAGSVADIRRAQKEHKIAALLGIEGGHAIEDSPRLLRDFYDLGVRYMTLTHTNSNHWADSSGDLNKPNNGLSPLGKEIVAEMNRIGMIVDISHVSDKTFFDALEVSKAPIFASHSSCRALSPAPRNMTDEMITALGKKHGVVQINFACDFLNPEVFAENEKNRDKLVTLRAELIKKYANDPDGLQKAFKEASAAAGASTKRATLADVVKHINHVVQLAGIDSVGLGSDFDGIDCAPIGLDSVDKWPNLTRALLEEGYTAAEVRKIYGENTLRLLSDVERVAKGSH</sequence>
<dbReference type="EMBL" id="CP000473">
    <property type="protein sequence ID" value="ABJ85351.1"/>
    <property type="molecule type" value="Genomic_DNA"/>
</dbReference>
<evidence type="ECO:0000313" key="1">
    <source>
        <dbReference type="EMBL" id="ABJ85351.1"/>
    </source>
</evidence>
<protein>
    <submittedName>
        <fullName evidence="1">Membrane dipeptidase</fullName>
        <ecNumber evidence="1">3.4.13.19</ecNumber>
    </submittedName>
</protein>
<dbReference type="InterPro" id="IPR000180">
    <property type="entry name" value="Dipep_AS"/>
</dbReference>
<dbReference type="GO" id="GO:0070573">
    <property type="term" value="F:metallodipeptidase activity"/>
    <property type="evidence" value="ECO:0007669"/>
    <property type="project" value="InterPro"/>
</dbReference>
<dbReference type="PROSITE" id="PS51365">
    <property type="entry name" value="RENAL_DIPEPTIDASE_2"/>
    <property type="match status" value="1"/>
</dbReference>
<dbReference type="InParanoid" id="Q01YB4"/>
<keyword evidence="1" id="KW-0645">Protease</keyword>
<dbReference type="PROSITE" id="PS00869">
    <property type="entry name" value="RENAL_DIPEPTIDASE_1"/>
    <property type="match status" value="1"/>
</dbReference>
<dbReference type="GO" id="GO:0006508">
    <property type="term" value="P:proteolysis"/>
    <property type="evidence" value="ECO:0007669"/>
    <property type="project" value="InterPro"/>
</dbReference>
<gene>
    <name evidence="1" type="ordered locus">Acid_4390</name>
</gene>
<dbReference type="InterPro" id="IPR008257">
    <property type="entry name" value="Pept_M19"/>
</dbReference>
<dbReference type="Gene3D" id="3.20.20.140">
    <property type="entry name" value="Metal-dependent hydrolases"/>
    <property type="match status" value="1"/>
</dbReference>
<dbReference type="InterPro" id="IPR032466">
    <property type="entry name" value="Metal_Hydrolase"/>
</dbReference>
<dbReference type="EC" id="3.4.13.19" evidence="1"/>
<keyword evidence="1" id="KW-0224">Dipeptidase</keyword>
<organism evidence="1">
    <name type="scientific">Solibacter usitatus (strain Ellin6076)</name>
    <dbReference type="NCBI Taxonomy" id="234267"/>
    <lineage>
        <taxon>Bacteria</taxon>
        <taxon>Pseudomonadati</taxon>
        <taxon>Acidobacteriota</taxon>
        <taxon>Terriglobia</taxon>
        <taxon>Bryobacterales</taxon>
        <taxon>Solibacteraceae</taxon>
        <taxon>Candidatus Solibacter</taxon>
    </lineage>
</organism>
<accession>Q01YB4</accession>
<name>Q01YB4_SOLUE</name>
<dbReference type="SUPFAM" id="SSF51556">
    <property type="entry name" value="Metallo-dependent hydrolases"/>
    <property type="match status" value="1"/>
</dbReference>
<dbReference type="eggNOG" id="COG2355">
    <property type="taxonomic scope" value="Bacteria"/>
</dbReference>
<dbReference type="PANTHER" id="PTHR10443">
    <property type="entry name" value="MICROSOMAL DIPEPTIDASE"/>
    <property type="match status" value="1"/>
</dbReference>
<dbReference type="PANTHER" id="PTHR10443:SF12">
    <property type="entry name" value="DIPEPTIDASE"/>
    <property type="match status" value="1"/>
</dbReference>
<dbReference type="Pfam" id="PF01244">
    <property type="entry name" value="Peptidase_M19"/>
    <property type="match status" value="1"/>
</dbReference>
<dbReference type="HOGENOM" id="CLU_031404_4_2_0"/>
<dbReference type="AlphaFoldDB" id="Q01YB4"/>
<reference evidence="1" key="1">
    <citation type="submission" date="2006-10" db="EMBL/GenBank/DDBJ databases">
        <title>Complete sequence of Solibacter usitatus Ellin6076.</title>
        <authorList>
            <consortium name="US DOE Joint Genome Institute"/>
            <person name="Copeland A."/>
            <person name="Lucas S."/>
            <person name="Lapidus A."/>
            <person name="Barry K."/>
            <person name="Detter J.C."/>
            <person name="Glavina del Rio T."/>
            <person name="Hammon N."/>
            <person name="Israni S."/>
            <person name="Dalin E."/>
            <person name="Tice H."/>
            <person name="Pitluck S."/>
            <person name="Thompson L.S."/>
            <person name="Brettin T."/>
            <person name="Bruce D."/>
            <person name="Han C."/>
            <person name="Tapia R."/>
            <person name="Gilna P."/>
            <person name="Schmutz J."/>
            <person name="Larimer F."/>
            <person name="Land M."/>
            <person name="Hauser L."/>
            <person name="Kyrpides N."/>
            <person name="Mikhailova N."/>
            <person name="Janssen P.H."/>
            <person name="Kuske C.R."/>
            <person name="Richardson P."/>
        </authorList>
    </citation>
    <scope>NUCLEOTIDE SEQUENCE</scope>
    <source>
        <strain evidence="1">Ellin6076</strain>
    </source>
</reference>
<proteinExistence type="predicted"/>
<dbReference type="KEGG" id="sus:Acid_4390"/>
<dbReference type="STRING" id="234267.Acid_4390"/>